<dbReference type="Gene3D" id="3.30.1370.50">
    <property type="entry name" value="R3H-like domain"/>
    <property type="match status" value="1"/>
</dbReference>
<keyword evidence="3 6" id="KW-0133">Cell shape</keyword>
<keyword evidence="1 6" id="KW-0963">Cytoplasm</keyword>
<dbReference type="GO" id="GO:0009252">
    <property type="term" value="P:peptidoglycan biosynthetic process"/>
    <property type="evidence" value="ECO:0007669"/>
    <property type="project" value="UniProtKB-UniRule"/>
</dbReference>
<evidence type="ECO:0000256" key="3">
    <source>
        <dbReference type="ARBA" id="ARBA00022960"/>
    </source>
</evidence>
<dbReference type="PANTHER" id="PTHR35800">
    <property type="entry name" value="PROTEIN JAG"/>
    <property type="match status" value="1"/>
</dbReference>
<dbReference type="NCBIfam" id="NF041568">
    <property type="entry name" value="Jag_EloR"/>
    <property type="match status" value="1"/>
</dbReference>
<dbReference type="RefSeq" id="WP_003329764.1">
    <property type="nucleotide sequence ID" value="NZ_JJRY01000010.1"/>
</dbReference>
<evidence type="ECO:0000256" key="1">
    <source>
        <dbReference type="ARBA" id="ARBA00022490"/>
    </source>
</evidence>
<evidence type="ECO:0000256" key="6">
    <source>
        <dbReference type="HAMAP-Rule" id="MF_00867"/>
    </source>
</evidence>
<accession>A0A072NK00</accession>
<organism evidence="8 9">
    <name type="scientific">Schinkia azotoformans MEV2011</name>
    <dbReference type="NCBI Taxonomy" id="1348973"/>
    <lineage>
        <taxon>Bacteria</taxon>
        <taxon>Bacillati</taxon>
        <taxon>Bacillota</taxon>
        <taxon>Bacilli</taxon>
        <taxon>Bacillales</taxon>
        <taxon>Bacillaceae</taxon>
        <taxon>Calidifontibacillus/Schinkia group</taxon>
        <taxon>Schinkia</taxon>
    </lineage>
</organism>
<evidence type="ECO:0000313" key="9">
    <source>
        <dbReference type="Proteomes" id="UP000027936"/>
    </source>
</evidence>
<dbReference type="InterPro" id="IPR036867">
    <property type="entry name" value="R3H_dom_sf"/>
</dbReference>
<evidence type="ECO:0000256" key="5">
    <source>
        <dbReference type="ARBA" id="ARBA00023316"/>
    </source>
</evidence>
<dbReference type="InterPro" id="IPR038247">
    <property type="entry name" value="Jag_N_dom_sf"/>
</dbReference>
<dbReference type="Gene3D" id="3.30.30.80">
    <property type="entry name" value="probable RNA-binding protein from clostridium symbiosum atcc 14940"/>
    <property type="match status" value="1"/>
</dbReference>
<dbReference type="InterPro" id="IPR034079">
    <property type="entry name" value="R3H_KhpB"/>
</dbReference>
<dbReference type="SMART" id="SM01245">
    <property type="entry name" value="Jag_N"/>
    <property type="match status" value="1"/>
</dbReference>
<dbReference type="PANTHER" id="PTHR35800:SF1">
    <property type="entry name" value="RNA-BINDING PROTEIN KHPB"/>
    <property type="match status" value="1"/>
</dbReference>
<dbReference type="SUPFAM" id="SSF82708">
    <property type="entry name" value="R3H domain"/>
    <property type="match status" value="1"/>
</dbReference>
<evidence type="ECO:0000256" key="2">
    <source>
        <dbReference type="ARBA" id="ARBA00022884"/>
    </source>
</evidence>
<dbReference type="InterPro" id="IPR032782">
    <property type="entry name" value="KhpB_N"/>
</dbReference>
<protein>
    <recommendedName>
        <fullName evidence="6">RNA-binding protein KhpB</fullName>
    </recommendedName>
    <alternativeName>
        <fullName evidence="6">RNA-binding protein EloR</fullName>
    </alternativeName>
</protein>
<reference evidence="8 9" key="1">
    <citation type="submission" date="2014-04" db="EMBL/GenBank/DDBJ databases">
        <title>Draft genome sequence of Bacillus azotoformans MEV2011, a (co-) denitrifying strain unable to grow in the presence of oxygen.</title>
        <authorList>
            <person name="Nielsen M."/>
            <person name="Schreiber L."/>
            <person name="Finster K."/>
            <person name="Schramm A."/>
        </authorList>
    </citation>
    <scope>NUCLEOTIDE SEQUENCE [LARGE SCALE GENOMIC DNA]</scope>
    <source>
        <strain evidence="8 9">MEV2011</strain>
    </source>
</reference>
<dbReference type="AlphaFoldDB" id="A0A072NK00"/>
<keyword evidence="5 6" id="KW-0961">Cell wall biogenesis/degradation</keyword>
<dbReference type="SMART" id="SM00393">
    <property type="entry name" value="R3H"/>
    <property type="match status" value="1"/>
</dbReference>
<dbReference type="Pfam" id="PF14804">
    <property type="entry name" value="Jag_N"/>
    <property type="match status" value="1"/>
</dbReference>
<dbReference type="GO" id="GO:0005737">
    <property type="term" value="C:cytoplasm"/>
    <property type="evidence" value="ECO:0007669"/>
    <property type="project" value="UniProtKB-SubCell"/>
</dbReference>
<dbReference type="Pfam" id="PF01424">
    <property type="entry name" value="R3H"/>
    <property type="match status" value="1"/>
</dbReference>
<dbReference type="InterPro" id="IPR039247">
    <property type="entry name" value="KhpB"/>
</dbReference>
<evidence type="ECO:0000313" key="8">
    <source>
        <dbReference type="EMBL" id="KEF38019.1"/>
    </source>
</evidence>
<feature type="region of interest" description="Jag_N domain" evidence="6">
    <location>
        <begin position="7"/>
        <end position="57"/>
    </location>
</feature>
<dbReference type="Proteomes" id="UP000027936">
    <property type="component" value="Unassembled WGS sequence"/>
</dbReference>
<keyword evidence="2 6" id="KW-0694">RNA-binding</keyword>
<keyword evidence="4 6" id="KW-0143">Chaperone</keyword>
<dbReference type="GO" id="GO:0003723">
    <property type="term" value="F:RNA binding"/>
    <property type="evidence" value="ECO:0007669"/>
    <property type="project" value="UniProtKB-UniRule"/>
</dbReference>
<dbReference type="InterPro" id="IPR038008">
    <property type="entry name" value="Jag_KH"/>
</dbReference>
<comment type="similarity">
    <text evidence="6">Belongs to the KhpB RNA-binding protein family.</text>
</comment>
<dbReference type="CDD" id="cd02644">
    <property type="entry name" value="R3H_jag"/>
    <property type="match status" value="1"/>
</dbReference>
<dbReference type="CDD" id="cd02414">
    <property type="entry name" value="KH-II_Jag"/>
    <property type="match status" value="1"/>
</dbReference>
<evidence type="ECO:0000256" key="4">
    <source>
        <dbReference type="ARBA" id="ARBA00023186"/>
    </source>
</evidence>
<dbReference type="InterPro" id="IPR015946">
    <property type="entry name" value="KH_dom-like_a/b"/>
</dbReference>
<dbReference type="PROSITE" id="PS51061">
    <property type="entry name" value="R3H"/>
    <property type="match status" value="1"/>
</dbReference>
<dbReference type="Gene3D" id="3.30.300.20">
    <property type="match status" value="1"/>
</dbReference>
<dbReference type="InterPro" id="IPR001374">
    <property type="entry name" value="R3H_dom"/>
</dbReference>
<dbReference type="OrthoDB" id="9794483at2"/>
<comment type="subcellular location">
    <subcellularLocation>
        <location evidence="6">Cytoplasm</location>
    </subcellularLocation>
</comment>
<dbReference type="GO" id="GO:0071555">
    <property type="term" value="P:cell wall organization"/>
    <property type="evidence" value="ECO:0007669"/>
    <property type="project" value="UniProtKB-KW"/>
</dbReference>
<dbReference type="EMBL" id="JJRY01000010">
    <property type="protein sequence ID" value="KEF38019.1"/>
    <property type="molecule type" value="Genomic_DNA"/>
</dbReference>
<gene>
    <name evidence="6" type="primary">khpB</name>
    <name evidence="6" type="synonym">eloR</name>
    <name evidence="8" type="ORF">M670_02778</name>
</gene>
<comment type="subunit">
    <text evidence="6">Forms a complex with KhpA.</text>
</comment>
<evidence type="ECO:0000259" key="7">
    <source>
        <dbReference type="PROSITE" id="PS51061"/>
    </source>
</evidence>
<dbReference type="PATRIC" id="fig|1348973.3.peg.2685"/>
<comment type="domain">
    <text evidence="6">Has an N-terminal Jag-N domain and 2 RNA-binding domains (KH and R3H).</text>
</comment>
<sequence length="207" mass="22947">MKQVTATGTGQTVDEAIESGLKELNVSKDKVDVSIIDEGKKGLFGVFGNRPAIVKLTVKIDPVFEAQTYLEDVIKKMGISATVEKSQHGKELSFKVSGEDVAILIGKRGQTLNSLQYLVQLVANKYSEEYLTVIVDAEDYRLRRKETLEQLATRLAEKAKKTKTKVVLEPMPSFERKIIHSVLYDVDGVTTSSDGVEPNRHIVIIPN</sequence>
<dbReference type="GeneID" id="89470158"/>
<dbReference type="HAMAP" id="MF_00867">
    <property type="entry name" value="KhpB"/>
    <property type="match status" value="1"/>
</dbReference>
<proteinExistence type="inferred from homology"/>
<feature type="domain" description="R3H" evidence="7">
    <location>
        <begin position="142"/>
        <end position="207"/>
    </location>
</feature>
<comment type="function">
    <text evidence="6">A probable RNA chaperone. Forms a complex with KhpA which binds to cellular RNA and controls its expression. Plays a role in peptidoglycan (PG) homeostasis and cell length regulation.</text>
</comment>
<dbReference type="Pfam" id="PF13083">
    <property type="entry name" value="KH_KhpA-B"/>
    <property type="match status" value="1"/>
</dbReference>
<comment type="caution">
    <text evidence="8">The sequence shown here is derived from an EMBL/GenBank/DDBJ whole genome shotgun (WGS) entry which is preliminary data.</text>
</comment>
<dbReference type="GO" id="GO:0008360">
    <property type="term" value="P:regulation of cell shape"/>
    <property type="evidence" value="ECO:0007669"/>
    <property type="project" value="UniProtKB-KW"/>
</dbReference>
<name>A0A072NK00_SCHAZ</name>